<evidence type="ECO:0000313" key="2">
    <source>
        <dbReference type="Proteomes" id="UP000249229"/>
    </source>
</evidence>
<organism evidence="1 2">
    <name type="scientific">Sphingomonas taxi</name>
    <dbReference type="NCBI Taxonomy" id="1549858"/>
    <lineage>
        <taxon>Bacteria</taxon>
        <taxon>Pseudomonadati</taxon>
        <taxon>Pseudomonadota</taxon>
        <taxon>Alphaproteobacteria</taxon>
        <taxon>Sphingomonadales</taxon>
        <taxon>Sphingomonadaceae</taxon>
        <taxon>Sphingomonas</taxon>
    </lineage>
</organism>
<sequence length="106" mass="10774">MHPRAYGSMRKEHAMHDSVDQGLTRLAALRAPAALDAVEAEVFAAIDDQARQRQAGRTVGMWSVGAALALGLAGGTSLAGEVAATPAASPIGVEGTLAPSTLLLGR</sequence>
<dbReference type="Proteomes" id="UP000249229">
    <property type="component" value="Unassembled WGS sequence"/>
</dbReference>
<protein>
    <recommendedName>
        <fullName evidence="3">Anti-sigma factor</fullName>
    </recommendedName>
</protein>
<reference evidence="1 2" key="1">
    <citation type="submission" date="2017-08" db="EMBL/GenBank/DDBJ databases">
        <title>Infants hospitalized years apart are colonized by the same room-sourced microbial strains.</title>
        <authorList>
            <person name="Brooks B."/>
            <person name="Olm M.R."/>
            <person name="Firek B.A."/>
            <person name="Baker R."/>
            <person name="Thomas B.C."/>
            <person name="Morowitz M.J."/>
            <person name="Banfield J.F."/>
        </authorList>
    </citation>
    <scope>NUCLEOTIDE SEQUENCE [LARGE SCALE GENOMIC DNA]</scope>
    <source>
        <strain evidence="1">S2_005_001_R1_22</strain>
    </source>
</reference>
<proteinExistence type="predicted"/>
<comment type="caution">
    <text evidence="1">The sequence shown here is derived from an EMBL/GenBank/DDBJ whole genome shotgun (WGS) entry which is preliminary data.</text>
</comment>
<evidence type="ECO:0000313" key="1">
    <source>
        <dbReference type="EMBL" id="PZQ60839.1"/>
    </source>
</evidence>
<dbReference type="AlphaFoldDB" id="A0A2W5P9Q6"/>
<gene>
    <name evidence="1" type="ORF">DI544_07840</name>
</gene>
<accession>A0A2W5P9Q6</accession>
<evidence type="ECO:0008006" key="3">
    <source>
        <dbReference type="Google" id="ProtNLM"/>
    </source>
</evidence>
<dbReference type="EMBL" id="QFQI01000004">
    <property type="protein sequence ID" value="PZQ60839.1"/>
    <property type="molecule type" value="Genomic_DNA"/>
</dbReference>
<name>A0A2W5P9Q6_9SPHN</name>